<evidence type="ECO:0000313" key="2">
    <source>
        <dbReference type="EMBL" id="GAA5814232.1"/>
    </source>
</evidence>
<keyword evidence="1" id="KW-0472">Membrane</keyword>
<comment type="caution">
    <text evidence="2">The sequence shown here is derived from an EMBL/GenBank/DDBJ whole genome shotgun (WGS) entry which is preliminary data.</text>
</comment>
<sequence length="424" mass="49194">MSYSSYEQYIFFKNFRVLLALLAVNYIVFNYNLQPLTYIFNATVFKAFEFLLSLLCLYNIWSAIKGFFVLRIEKIKVPYGHLLFVPGPVSRDFWYLLRFLFKKIFFKKPVKYAKLSTPVTAENPKDTQLFTDFFDNDNQRIASTTYTGDPYFHSTTTPTYIDSSLPFGTFDNPITPKSSTTNAFNCFSVRDATTIKLTVYSNPDDFLTGATPKLRFSYPIRPPLQPSAYRPRILWYLHPTPEVVEDFQIEQILAFRKYWHKSDRHFSSVYYDKMTSELHERVFKPLAMSICNFTAILIAGKHTISKCPLATLSLSSFFPGFNNNSKFTLLEVTHLITLKNYENAEAKEYVIDRILDLACSNKLTGYRFTPKRAGMPEDAEIIMHILSIYLSIKEPKAIPPLVSVTRLRPLQIIAHLFLYNTRVK</sequence>
<accession>A0ABP9Z548</accession>
<dbReference type="Proteomes" id="UP001473302">
    <property type="component" value="Unassembled WGS sequence"/>
</dbReference>
<gene>
    <name evidence="2" type="ORF">MFLAVUS_007726</name>
</gene>
<reference evidence="2 3" key="1">
    <citation type="submission" date="2024-04" db="EMBL/GenBank/DDBJ databases">
        <title>genome sequences of Mucor flavus KT1a and Helicostylum pulchrum KT1b strains isolated from the surface of a dry-aged beef.</title>
        <authorList>
            <person name="Toyotome T."/>
            <person name="Hosono M."/>
            <person name="Torimaru M."/>
            <person name="Fukuda K."/>
            <person name="Mikami N."/>
        </authorList>
    </citation>
    <scope>NUCLEOTIDE SEQUENCE [LARGE SCALE GENOMIC DNA]</scope>
    <source>
        <strain evidence="2 3">KT1a</strain>
    </source>
</reference>
<name>A0ABP9Z548_9FUNG</name>
<dbReference type="EMBL" id="BAABUK010000020">
    <property type="protein sequence ID" value="GAA5814232.1"/>
    <property type="molecule type" value="Genomic_DNA"/>
</dbReference>
<keyword evidence="1" id="KW-0812">Transmembrane</keyword>
<keyword evidence="3" id="KW-1185">Reference proteome</keyword>
<feature type="transmembrane region" description="Helical" evidence="1">
    <location>
        <begin position="39"/>
        <end position="61"/>
    </location>
</feature>
<protein>
    <submittedName>
        <fullName evidence="2">Uncharacterized protein</fullName>
    </submittedName>
</protein>
<keyword evidence="1" id="KW-1133">Transmembrane helix</keyword>
<proteinExistence type="predicted"/>
<evidence type="ECO:0000313" key="3">
    <source>
        <dbReference type="Proteomes" id="UP001473302"/>
    </source>
</evidence>
<evidence type="ECO:0000256" key="1">
    <source>
        <dbReference type="SAM" id="Phobius"/>
    </source>
</evidence>
<feature type="transmembrane region" description="Helical" evidence="1">
    <location>
        <begin position="15"/>
        <end position="33"/>
    </location>
</feature>
<organism evidence="2 3">
    <name type="scientific">Mucor flavus</name>
    <dbReference type="NCBI Taxonomy" id="439312"/>
    <lineage>
        <taxon>Eukaryota</taxon>
        <taxon>Fungi</taxon>
        <taxon>Fungi incertae sedis</taxon>
        <taxon>Mucoromycota</taxon>
        <taxon>Mucoromycotina</taxon>
        <taxon>Mucoromycetes</taxon>
        <taxon>Mucorales</taxon>
        <taxon>Mucorineae</taxon>
        <taxon>Mucoraceae</taxon>
        <taxon>Mucor</taxon>
    </lineage>
</organism>